<reference evidence="3" key="1">
    <citation type="journal article" date="2016" name="Genome Announc.">
        <title>Draft genome sequences of fungus Aspergillus calidoustus.</title>
        <authorList>
            <person name="Horn F."/>
            <person name="Linde J."/>
            <person name="Mattern D.J."/>
            <person name="Walther G."/>
            <person name="Guthke R."/>
            <person name="Scherlach K."/>
            <person name="Martin K."/>
            <person name="Brakhage A.A."/>
            <person name="Petzke L."/>
            <person name="Valiante V."/>
        </authorList>
    </citation>
    <scope>NUCLEOTIDE SEQUENCE [LARGE SCALE GENOMIC DNA]</scope>
    <source>
        <strain evidence="3">SF006504</strain>
    </source>
</reference>
<keyword evidence="3" id="KW-1185">Reference proteome</keyword>
<feature type="chain" id="PRO_5006854763" evidence="1">
    <location>
        <begin position="30"/>
        <end position="270"/>
    </location>
</feature>
<feature type="signal peptide" evidence="1">
    <location>
        <begin position="1"/>
        <end position="29"/>
    </location>
</feature>
<dbReference type="EMBL" id="CDMC01000004">
    <property type="protein sequence ID" value="CEL04709.1"/>
    <property type="molecule type" value="Genomic_DNA"/>
</dbReference>
<protein>
    <submittedName>
        <fullName evidence="2">Uncharacterized protein</fullName>
    </submittedName>
</protein>
<evidence type="ECO:0000313" key="3">
    <source>
        <dbReference type="Proteomes" id="UP000054771"/>
    </source>
</evidence>
<keyword evidence="1" id="KW-0732">Signal</keyword>
<organism evidence="2 3">
    <name type="scientific">Aspergillus calidoustus</name>
    <dbReference type="NCBI Taxonomy" id="454130"/>
    <lineage>
        <taxon>Eukaryota</taxon>
        <taxon>Fungi</taxon>
        <taxon>Dikarya</taxon>
        <taxon>Ascomycota</taxon>
        <taxon>Pezizomycotina</taxon>
        <taxon>Eurotiomycetes</taxon>
        <taxon>Eurotiomycetidae</taxon>
        <taxon>Eurotiales</taxon>
        <taxon>Aspergillaceae</taxon>
        <taxon>Aspergillus</taxon>
        <taxon>Aspergillus subgen. Nidulantes</taxon>
    </lineage>
</organism>
<dbReference type="OrthoDB" id="4524870at2759"/>
<evidence type="ECO:0000313" key="2">
    <source>
        <dbReference type="EMBL" id="CEL04709.1"/>
    </source>
</evidence>
<gene>
    <name evidence="2" type="ORF">ASPCAL05834</name>
</gene>
<sequence length="270" mass="29562">MASILSLRSLMRPYLFLLMIITSFSPASADMCTFWDSGCVDPLAQTAISFKFPPLFLETINFYYAFDADGRGKGQAPMIKAGYWIGYEAYVNNSVIDMNRTSEIAVRVGNLTGTPSGGNNGCDGVWGPECSKNMQDFFKEHIFRLITGGEYDNPLSMLVESFHAHPPEIKNCPPPFFDVQKLPTDQFAFESEDEQVAVIKKTGSADSPWMTWFIDNMTAGDQAEQVAVGIMSRTPAYGSPLPQNPDGIQVELVCARAPSSGTSVSSVSND</sequence>
<accession>A0A0U4Z4V4</accession>
<dbReference type="Proteomes" id="UP000054771">
    <property type="component" value="Unassembled WGS sequence"/>
</dbReference>
<dbReference type="OMA" id="CTFWDGG"/>
<evidence type="ECO:0000256" key="1">
    <source>
        <dbReference type="SAM" id="SignalP"/>
    </source>
</evidence>
<name>A0A0U4Z4V4_ASPCI</name>
<dbReference type="AlphaFoldDB" id="A0A0U4Z4V4"/>
<proteinExistence type="predicted"/>